<dbReference type="InterPro" id="IPR036412">
    <property type="entry name" value="HAD-like_sf"/>
</dbReference>
<dbReference type="Gene3D" id="3.30.70.1020">
    <property type="entry name" value="Trehalose-6-phosphate phosphatase related protein, domain 2"/>
    <property type="match status" value="1"/>
</dbReference>
<name>A0ABR6NB02_9SPHN</name>
<dbReference type="PANTHER" id="PTHR43768:SF3">
    <property type="entry name" value="TREHALOSE 6-PHOSPHATE PHOSPHATASE"/>
    <property type="match status" value="1"/>
</dbReference>
<evidence type="ECO:0000313" key="6">
    <source>
        <dbReference type="Proteomes" id="UP001138540"/>
    </source>
</evidence>
<dbReference type="Pfam" id="PF02358">
    <property type="entry name" value="Trehalose_PPase"/>
    <property type="match status" value="1"/>
</dbReference>
<dbReference type="InterPro" id="IPR006379">
    <property type="entry name" value="HAD-SF_hydro_IIB"/>
</dbReference>
<sequence length="270" mass="29374">MRCIGKRLCRECQTRQGERTIFEPPRLRLTVPPIPEADGISLFLDLDGTLLDLVDRPDDVVADEALRTLLLRLADRLEGRLALVSGRSIAQMDAILGPVADRLALSGSHGSEHRWRGVTAHPIRPRGLNEARERLRAFAEGRDGVLVEDKSFGVALHYRMAPDVEKEAQALADILADTLDLVVQPGKMMTELRLPGGDKGKALLMLMDRAPMQGTLPWFLGDDATDEPGFAAARSLGGAGVLVGHREPTAAIHALPDPDAVRGWLGRLAQ</sequence>
<keyword evidence="3 4" id="KW-0378">Hydrolase</keyword>
<gene>
    <name evidence="5" type="ORF">HNP60_000426</name>
</gene>
<accession>A0ABR6NB02</accession>
<dbReference type="NCBIfam" id="TIGR00685">
    <property type="entry name" value="T6PP"/>
    <property type="match status" value="1"/>
</dbReference>
<dbReference type="RefSeq" id="WP_184149617.1">
    <property type="nucleotide sequence ID" value="NZ_JACHKA010000001.1"/>
</dbReference>
<dbReference type="PANTHER" id="PTHR43768">
    <property type="entry name" value="TREHALOSE 6-PHOSPHATE PHOSPHATASE"/>
    <property type="match status" value="1"/>
</dbReference>
<dbReference type="SUPFAM" id="SSF56784">
    <property type="entry name" value="HAD-like"/>
    <property type="match status" value="1"/>
</dbReference>
<evidence type="ECO:0000256" key="1">
    <source>
        <dbReference type="ARBA" id="ARBA00005199"/>
    </source>
</evidence>
<dbReference type="InterPro" id="IPR003337">
    <property type="entry name" value="Trehalose_PPase"/>
</dbReference>
<keyword evidence="4" id="KW-0460">Magnesium</keyword>
<keyword evidence="4" id="KW-0479">Metal-binding</keyword>
<comment type="catalytic activity">
    <reaction evidence="4">
        <text>alpha,alpha-trehalose 6-phosphate + H2O = alpha,alpha-trehalose + phosphate</text>
        <dbReference type="Rhea" id="RHEA:23420"/>
        <dbReference type="ChEBI" id="CHEBI:15377"/>
        <dbReference type="ChEBI" id="CHEBI:16551"/>
        <dbReference type="ChEBI" id="CHEBI:43474"/>
        <dbReference type="ChEBI" id="CHEBI:58429"/>
        <dbReference type="EC" id="3.1.3.12"/>
    </reaction>
</comment>
<dbReference type="Proteomes" id="UP001138540">
    <property type="component" value="Unassembled WGS sequence"/>
</dbReference>
<evidence type="ECO:0000256" key="4">
    <source>
        <dbReference type="RuleBase" id="RU361117"/>
    </source>
</evidence>
<keyword evidence="6" id="KW-1185">Reference proteome</keyword>
<dbReference type="InterPro" id="IPR044651">
    <property type="entry name" value="OTSB-like"/>
</dbReference>
<dbReference type="InterPro" id="IPR023214">
    <property type="entry name" value="HAD_sf"/>
</dbReference>
<comment type="pathway">
    <text evidence="1 4">Glycan biosynthesis; trehalose biosynthesis.</text>
</comment>
<protein>
    <recommendedName>
        <fullName evidence="4">Trehalose 6-phosphate phosphatase</fullName>
        <ecNumber evidence="4">3.1.3.12</ecNumber>
    </recommendedName>
</protein>
<comment type="similarity">
    <text evidence="2 4">Belongs to the trehalose phosphatase family.</text>
</comment>
<reference evidence="5 6" key="1">
    <citation type="submission" date="2020-08" db="EMBL/GenBank/DDBJ databases">
        <title>Exploring microbial biodiversity for novel pathways involved in the catabolism of aromatic compounds derived from lignin.</title>
        <authorList>
            <person name="Elkins J."/>
        </authorList>
    </citation>
    <scope>NUCLEOTIDE SEQUENCE [LARGE SCALE GENOMIC DNA]</scope>
    <source>
        <strain evidence="5 6">B1D3A</strain>
    </source>
</reference>
<dbReference type="GO" id="GO:0004805">
    <property type="term" value="F:trehalose-phosphatase activity"/>
    <property type="evidence" value="ECO:0007669"/>
    <property type="project" value="UniProtKB-EC"/>
</dbReference>
<dbReference type="EMBL" id="JACHKA010000001">
    <property type="protein sequence ID" value="MBB5984452.1"/>
    <property type="molecule type" value="Genomic_DNA"/>
</dbReference>
<comment type="cofactor">
    <cofactor evidence="4">
        <name>Mg(2+)</name>
        <dbReference type="ChEBI" id="CHEBI:18420"/>
    </cofactor>
</comment>
<evidence type="ECO:0000313" key="5">
    <source>
        <dbReference type="EMBL" id="MBB5984452.1"/>
    </source>
</evidence>
<dbReference type="EC" id="3.1.3.12" evidence="4"/>
<proteinExistence type="inferred from homology"/>
<evidence type="ECO:0000256" key="3">
    <source>
        <dbReference type="ARBA" id="ARBA00022801"/>
    </source>
</evidence>
<organism evidence="5 6">
    <name type="scientific">Sphingobium lignivorans</name>
    <dbReference type="NCBI Taxonomy" id="2735886"/>
    <lineage>
        <taxon>Bacteria</taxon>
        <taxon>Pseudomonadati</taxon>
        <taxon>Pseudomonadota</taxon>
        <taxon>Alphaproteobacteria</taxon>
        <taxon>Sphingomonadales</taxon>
        <taxon>Sphingomonadaceae</taxon>
        <taxon>Sphingobium</taxon>
    </lineage>
</organism>
<dbReference type="NCBIfam" id="TIGR01484">
    <property type="entry name" value="HAD-SF-IIB"/>
    <property type="match status" value="1"/>
</dbReference>
<evidence type="ECO:0000256" key="2">
    <source>
        <dbReference type="ARBA" id="ARBA00008770"/>
    </source>
</evidence>
<dbReference type="Gene3D" id="3.40.50.1000">
    <property type="entry name" value="HAD superfamily/HAD-like"/>
    <property type="match status" value="1"/>
</dbReference>
<comment type="caution">
    <text evidence="5">The sequence shown here is derived from an EMBL/GenBank/DDBJ whole genome shotgun (WGS) entry which is preliminary data.</text>
</comment>
<comment type="function">
    <text evidence="4">Removes the phosphate from trehalose 6-phosphate to produce free trehalose.</text>
</comment>